<protein>
    <submittedName>
        <fullName evidence="4">Por secretion system C-terminal sorting domain-containing protein</fullName>
    </submittedName>
</protein>
<dbReference type="Proteomes" id="UP000184225">
    <property type="component" value="Unassembled WGS sequence"/>
</dbReference>
<dbReference type="EMBL" id="FQYY01000001">
    <property type="protein sequence ID" value="SHI37211.1"/>
    <property type="molecule type" value="Genomic_DNA"/>
</dbReference>
<evidence type="ECO:0000259" key="3">
    <source>
        <dbReference type="Pfam" id="PF18962"/>
    </source>
</evidence>
<evidence type="ECO:0000313" key="5">
    <source>
        <dbReference type="Proteomes" id="UP000184225"/>
    </source>
</evidence>
<dbReference type="OrthoDB" id="1652165at2"/>
<evidence type="ECO:0000313" key="4">
    <source>
        <dbReference type="EMBL" id="SHI37211.1"/>
    </source>
</evidence>
<organism evidence="4 5">
    <name type="scientific">Mesonia phycicola</name>
    <dbReference type="NCBI Taxonomy" id="579105"/>
    <lineage>
        <taxon>Bacteria</taxon>
        <taxon>Pseudomonadati</taxon>
        <taxon>Bacteroidota</taxon>
        <taxon>Flavobacteriia</taxon>
        <taxon>Flavobacteriales</taxon>
        <taxon>Flavobacteriaceae</taxon>
        <taxon>Mesonia</taxon>
    </lineage>
</organism>
<dbReference type="Gene3D" id="2.60.40.1220">
    <property type="match status" value="1"/>
</dbReference>
<evidence type="ECO:0000256" key="2">
    <source>
        <dbReference type="SAM" id="SignalP"/>
    </source>
</evidence>
<proteinExistence type="predicted"/>
<reference evidence="4 5" key="1">
    <citation type="submission" date="2016-11" db="EMBL/GenBank/DDBJ databases">
        <authorList>
            <person name="Jaros S."/>
            <person name="Januszkiewicz K."/>
            <person name="Wedrychowicz H."/>
        </authorList>
    </citation>
    <scope>NUCLEOTIDE SEQUENCE [LARGE SCALE GENOMIC DNA]</scope>
    <source>
        <strain evidence="4 5">DSM 21425</strain>
    </source>
</reference>
<gene>
    <name evidence="4" type="ORF">SAMN04488096_101324</name>
</gene>
<accession>A0A1M6AL99</accession>
<dbReference type="InterPro" id="IPR014755">
    <property type="entry name" value="Cu-Rt/internalin_Ig-like"/>
</dbReference>
<feature type="chain" id="PRO_5012500177" evidence="2">
    <location>
        <begin position="20"/>
        <end position="1103"/>
    </location>
</feature>
<feature type="domain" description="Secretion system C-terminal sorting" evidence="3">
    <location>
        <begin position="1026"/>
        <end position="1102"/>
    </location>
</feature>
<sequence length="1103" mass="120073">MKKQLLLFALIFTCFTVSAQSTRWTGLINSDWTNLLNWTNGVPTSNSEVEINFINPLLSEPILSGNVTIKELELGSNGQTLTIANGGVLEITETLSLGYSATLDIGDGDVIVNDDSTINGVISIDGGSLQFKDGVTLTNADLNVISGEVTVGNTGTSLVEFNMSGTSDFSLNASNLSIYGSVNILGFSDFDAGTGTISITEDANFTGNSSFDLNQGQIEIYGSTLFNSYFTASNGSLIFHDDITFYWGSFDAGESNTVLDGNITIGNNGTGKSGSTGSFYNVLITSGNVVEGDLPLTISGDFDNQGSYTHLAGTTIDIYGDVVGYNNMYTDSPFVTYVTATTDTTIEVAFSEALSVASIANIANNTSIRSSSFTNSISSPLMSATLKTGTDNILVFTFNKSIDLTSNNNYLWIYGNVEDLSGNSIQNPYIKEIKEVRDIYWSGNNNSSWTNISNWVDNTGILRGSFPDPSEGYNLYFDENAVNDLVLPQDIVVNSYKNTSTKNLNLNGYTISISEDIHVVNSKIIANGLASKLILNGEKKQVIPSDIFFNNTIDNLTIANTGEGVLLEGDLNLTGILRLSNGVFDTQDHLTFKSDLNKTAIVAPITNGSILGNVTVERYMPARRAFRFVTSSVNTSTSIHDNWQEGVNNTGITEADNLNPNPGFGTHITGSTIGANGLDATPSGNPSLYKFDNATQNWTTISNTLTEKLEAGVPYRMLIRGDRSIDVTSNSTTPQPTILKAVGELATGFFIYDQMEATAGTFELIGNPYQAAVDVQQLLQNSGGINKQFFYVWDPTQNTRGAFVTIDANLNSSNMSSSTANKYLQPWQAAFVEVNGSSSYPYINFTEELKRETTVTTTTYSVSDDNTYKLQVSLFEADAYQNGEAAADGFIVNFSDQFSNSVDDYDAVKFYNLDEMLAISNSDNLLSIENRALVKAGDEIEFFNATYRNTNYVYLIDVPVFNGFVGYLYDSYLDKYIALKPGVENFISFQVDASVDESVASNRFKIVFEEETLGTEDYLINNNLSLYPNPTSEGYVNISISDINISKDLTVKVYSILGQQVYETAETFEEGKLTLPTNTFSSGVYLVKVENENISYTKKLVVE</sequence>
<dbReference type="InterPro" id="IPR026444">
    <property type="entry name" value="Secre_tail"/>
</dbReference>
<dbReference type="AlphaFoldDB" id="A0A1M6AL99"/>
<dbReference type="NCBIfam" id="TIGR04183">
    <property type="entry name" value="Por_Secre_tail"/>
    <property type="match status" value="1"/>
</dbReference>
<keyword evidence="1 2" id="KW-0732">Signal</keyword>
<feature type="signal peptide" evidence="2">
    <location>
        <begin position="1"/>
        <end position="19"/>
    </location>
</feature>
<keyword evidence="5" id="KW-1185">Reference proteome</keyword>
<dbReference type="RefSeq" id="WP_073147556.1">
    <property type="nucleotide sequence ID" value="NZ_FQYY01000001.1"/>
</dbReference>
<dbReference type="STRING" id="579105.SAMN04488096_101324"/>
<dbReference type="Pfam" id="PF18962">
    <property type="entry name" value="Por_Secre_tail"/>
    <property type="match status" value="1"/>
</dbReference>
<name>A0A1M6AL99_9FLAO</name>
<evidence type="ECO:0000256" key="1">
    <source>
        <dbReference type="ARBA" id="ARBA00022729"/>
    </source>
</evidence>